<dbReference type="Pfam" id="PF14818">
    <property type="entry name" value="SOGA1-2-like_CC"/>
    <property type="match status" value="1"/>
</dbReference>
<comment type="caution">
    <text evidence="5">The sequence shown here is derived from an EMBL/GenBank/DDBJ whole genome shotgun (WGS) entry which is preliminary data.</text>
</comment>
<protein>
    <recommendedName>
        <fullName evidence="4">SOGA 1/2-like coiled-coil domain-containing protein</fullName>
    </recommendedName>
</protein>
<feature type="region of interest" description="Disordered" evidence="3">
    <location>
        <begin position="311"/>
        <end position="340"/>
    </location>
</feature>
<dbReference type="PANTHER" id="PTHR15705:SF1">
    <property type="entry name" value="RIKEN CDNA 9330159F19 GENE"/>
    <property type="match status" value="1"/>
</dbReference>
<feature type="region of interest" description="Disordered" evidence="3">
    <location>
        <begin position="78"/>
        <end position="136"/>
    </location>
</feature>
<dbReference type="InterPro" id="IPR027882">
    <property type="entry name" value="SOGA1/2-like_CC"/>
</dbReference>
<feature type="compositionally biased region" description="Polar residues" evidence="3">
    <location>
        <begin position="104"/>
        <end position="133"/>
    </location>
</feature>
<proteinExistence type="predicted"/>
<name>A0A9D3PK42_MEGAT</name>
<sequence>MAAMDLQCRLEHGERSWGQEEAALLERFDAERKEWESQLRDMQKNIEELYNEVKARREGNTAGLDSRTQDSSLRLCTQSDSTVPSLPPDSPNHHSNGFFEPAPQYNNGYSDPPHQRSNGYDTSDPLGNSSSTVRPAHCSNGGYDTVGYLSNGYSHNSNGYSHPADCYSFGKRDSVDIELEDILHNCLGQGPEYISSSAGQHTSFRPLNGCQTVDYSQLYPINGPRKSTTAVNSALKEIARVSEDLCSYQDVIRKKSGDKRSGGESLCFEEIENVKNKESHSGNQWCDNFRVLSEQDNQMNWENMGRIPTKMDAGARPSSRNKEAPPIPPRTTSWYMNGSTAPEPQLPLQESFTDRKCPSPCVFTDRKCTSPSVLRKFGAMLQENEGKTLTDSGVVINLVPADSKCNIGSHHGKLGSSKSPTHVPVQKCLSDVGTLADMDYSQDCRPTDSPKVPRGQFQPEDREFVGKSVPMDFRGSPFSVSSPCSDPRGQWRNQTVAQKGFEEESLMGVSSRPKSVNSYPPVQYVENRVGGRPVGSAWDSGLQVLNENASRSTPPAVHTQPNCRVDETALRGYESCNGSQQYQKCRLYGPGREDDLIELLGMLGIEHQSDSRQRPLQTPCQQATPQESQESSGSVKKGFSRPARPANRRPPSRWANRVPSSPATHVTHPSDPAPKQFIYPYSYHIETVIM</sequence>
<feature type="compositionally biased region" description="Polar residues" evidence="3">
    <location>
        <begin position="614"/>
        <end position="634"/>
    </location>
</feature>
<dbReference type="Proteomes" id="UP001046870">
    <property type="component" value="Chromosome 18"/>
</dbReference>
<keyword evidence="1 2" id="KW-0175">Coiled coil</keyword>
<accession>A0A9D3PK42</accession>
<gene>
    <name evidence="5" type="ORF">MATL_G00205260</name>
</gene>
<evidence type="ECO:0000313" key="5">
    <source>
        <dbReference type="EMBL" id="KAG7461036.1"/>
    </source>
</evidence>
<keyword evidence="6" id="KW-1185">Reference proteome</keyword>
<organism evidence="5 6">
    <name type="scientific">Megalops atlanticus</name>
    <name type="common">Tarpon</name>
    <name type="synonym">Clupea gigantea</name>
    <dbReference type="NCBI Taxonomy" id="7932"/>
    <lineage>
        <taxon>Eukaryota</taxon>
        <taxon>Metazoa</taxon>
        <taxon>Chordata</taxon>
        <taxon>Craniata</taxon>
        <taxon>Vertebrata</taxon>
        <taxon>Euteleostomi</taxon>
        <taxon>Actinopterygii</taxon>
        <taxon>Neopterygii</taxon>
        <taxon>Teleostei</taxon>
        <taxon>Elopiformes</taxon>
        <taxon>Megalopidae</taxon>
        <taxon>Megalops</taxon>
    </lineage>
</organism>
<dbReference type="AlphaFoldDB" id="A0A9D3PK42"/>
<feature type="domain" description="SOGA 1/2-like coiled-coil" evidence="4">
    <location>
        <begin position="4"/>
        <end position="57"/>
    </location>
</feature>
<evidence type="ECO:0000259" key="4">
    <source>
        <dbReference type="Pfam" id="PF14818"/>
    </source>
</evidence>
<dbReference type="EMBL" id="JAFDVH010000018">
    <property type="protein sequence ID" value="KAG7461036.1"/>
    <property type="molecule type" value="Genomic_DNA"/>
</dbReference>
<reference evidence="5" key="1">
    <citation type="submission" date="2021-01" db="EMBL/GenBank/DDBJ databases">
        <authorList>
            <person name="Zahm M."/>
            <person name="Roques C."/>
            <person name="Cabau C."/>
            <person name="Klopp C."/>
            <person name="Donnadieu C."/>
            <person name="Jouanno E."/>
            <person name="Lampietro C."/>
            <person name="Louis A."/>
            <person name="Herpin A."/>
            <person name="Echchiki A."/>
            <person name="Berthelot C."/>
            <person name="Parey E."/>
            <person name="Roest-Crollius H."/>
            <person name="Braasch I."/>
            <person name="Postlethwait J."/>
            <person name="Bobe J."/>
            <person name="Montfort J."/>
            <person name="Bouchez O."/>
            <person name="Begum T."/>
            <person name="Mejri S."/>
            <person name="Adams A."/>
            <person name="Chen W.-J."/>
            <person name="Guiguen Y."/>
        </authorList>
    </citation>
    <scope>NUCLEOTIDE SEQUENCE</scope>
    <source>
        <strain evidence="5">YG-15Mar2019-1</strain>
        <tissue evidence="5">Brain</tissue>
    </source>
</reference>
<feature type="compositionally biased region" description="Polar residues" evidence="3">
    <location>
        <begin position="330"/>
        <end position="340"/>
    </location>
</feature>
<evidence type="ECO:0000256" key="1">
    <source>
        <dbReference type="ARBA" id="ARBA00023054"/>
    </source>
</evidence>
<evidence type="ECO:0000256" key="3">
    <source>
        <dbReference type="SAM" id="MobiDB-lite"/>
    </source>
</evidence>
<dbReference type="OrthoDB" id="8853790at2759"/>
<evidence type="ECO:0000313" key="6">
    <source>
        <dbReference type="Proteomes" id="UP001046870"/>
    </source>
</evidence>
<evidence type="ECO:0000256" key="2">
    <source>
        <dbReference type="SAM" id="Coils"/>
    </source>
</evidence>
<dbReference type="PANTHER" id="PTHR15705">
    <property type="entry name" value="MCG7194, ISOFORM CRA_A"/>
    <property type="match status" value="1"/>
</dbReference>
<feature type="coiled-coil region" evidence="2">
    <location>
        <begin position="25"/>
        <end position="59"/>
    </location>
</feature>
<feature type="region of interest" description="Disordered" evidence="3">
    <location>
        <begin position="609"/>
        <end position="676"/>
    </location>
</feature>